<reference evidence="1" key="1">
    <citation type="submission" date="2020-08" db="EMBL/GenBank/DDBJ databases">
        <title>Multicomponent nature underlies the extraordinary mechanical properties of spider dragline silk.</title>
        <authorList>
            <person name="Kono N."/>
            <person name="Nakamura H."/>
            <person name="Mori M."/>
            <person name="Yoshida Y."/>
            <person name="Ohtoshi R."/>
            <person name="Malay A.D."/>
            <person name="Moran D.A.P."/>
            <person name="Tomita M."/>
            <person name="Numata K."/>
            <person name="Arakawa K."/>
        </authorList>
    </citation>
    <scope>NUCLEOTIDE SEQUENCE</scope>
</reference>
<accession>A0A8X6YRD0</accession>
<protein>
    <submittedName>
        <fullName evidence="1">Uncharacterized protein</fullName>
    </submittedName>
</protein>
<sequence>MYNEASSSYVKYRPSVNSAEAINNVSPFPSENTEQIKSIVENSLTSIGKHGASMIWIDLILVHCPPYDRMWKTYPMADCL</sequence>
<dbReference type="AlphaFoldDB" id="A0A8X6YRD0"/>
<name>A0A8X6YRD0_9ARAC</name>
<keyword evidence="2" id="KW-1185">Reference proteome</keyword>
<dbReference type="EMBL" id="BMAV01021510">
    <property type="protein sequence ID" value="GFY75631.1"/>
    <property type="molecule type" value="Genomic_DNA"/>
</dbReference>
<organism evidence="1 2">
    <name type="scientific">Trichonephila inaurata madagascariensis</name>
    <dbReference type="NCBI Taxonomy" id="2747483"/>
    <lineage>
        <taxon>Eukaryota</taxon>
        <taxon>Metazoa</taxon>
        <taxon>Ecdysozoa</taxon>
        <taxon>Arthropoda</taxon>
        <taxon>Chelicerata</taxon>
        <taxon>Arachnida</taxon>
        <taxon>Araneae</taxon>
        <taxon>Araneomorphae</taxon>
        <taxon>Entelegynae</taxon>
        <taxon>Araneoidea</taxon>
        <taxon>Nephilidae</taxon>
        <taxon>Trichonephila</taxon>
        <taxon>Trichonephila inaurata</taxon>
    </lineage>
</organism>
<evidence type="ECO:0000313" key="1">
    <source>
        <dbReference type="EMBL" id="GFY75631.1"/>
    </source>
</evidence>
<proteinExistence type="predicted"/>
<evidence type="ECO:0000313" key="2">
    <source>
        <dbReference type="Proteomes" id="UP000886998"/>
    </source>
</evidence>
<gene>
    <name evidence="1" type="ORF">TNIN_140691</name>
</gene>
<comment type="caution">
    <text evidence="1">The sequence shown here is derived from an EMBL/GenBank/DDBJ whole genome shotgun (WGS) entry which is preliminary data.</text>
</comment>
<dbReference type="Proteomes" id="UP000886998">
    <property type="component" value="Unassembled WGS sequence"/>
</dbReference>